<dbReference type="OrthoDB" id="2143914at2759"/>
<dbReference type="Pfam" id="PF00249">
    <property type="entry name" value="Myb_DNA-binding"/>
    <property type="match status" value="2"/>
</dbReference>
<dbReference type="InterPro" id="IPR017930">
    <property type="entry name" value="Myb_dom"/>
</dbReference>
<dbReference type="SUPFAM" id="SSF46689">
    <property type="entry name" value="Homeodomain-like"/>
    <property type="match status" value="1"/>
</dbReference>
<protein>
    <submittedName>
        <fullName evidence="6">Uncharacterized protein</fullName>
    </submittedName>
</protein>
<accession>A0A8S1J3H6</accession>
<feature type="domain" description="HTH myb-type" evidence="5">
    <location>
        <begin position="100"/>
        <end position="154"/>
    </location>
</feature>
<comment type="caution">
    <text evidence="6">The sequence shown here is derived from an EMBL/GenBank/DDBJ whole genome shotgun (WGS) entry which is preliminary data.</text>
</comment>
<dbReference type="PROSITE" id="PS50090">
    <property type="entry name" value="MYB_LIKE"/>
    <property type="match status" value="2"/>
</dbReference>
<evidence type="ECO:0000256" key="2">
    <source>
        <dbReference type="ARBA" id="ARBA00023125"/>
    </source>
</evidence>
<feature type="compositionally biased region" description="Basic and acidic residues" evidence="3">
    <location>
        <begin position="18"/>
        <end position="27"/>
    </location>
</feature>
<reference evidence="6" key="1">
    <citation type="submission" date="2020-12" db="EMBL/GenBank/DDBJ databases">
        <authorList>
            <person name="Iha C."/>
        </authorList>
    </citation>
    <scope>NUCLEOTIDE SEQUENCE</scope>
</reference>
<evidence type="ECO:0000313" key="6">
    <source>
        <dbReference type="EMBL" id="CAD7701646.1"/>
    </source>
</evidence>
<dbReference type="PANTHER" id="PTHR45614">
    <property type="entry name" value="MYB PROTEIN-RELATED"/>
    <property type="match status" value="1"/>
</dbReference>
<feature type="compositionally biased region" description="Basic residues" evidence="3">
    <location>
        <begin position="29"/>
        <end position="41"/>
    </location>
</feature>
<dbReference type="FunFam" id="1.10.10.60:FF:000010">
    <property type="entry name" value="Transcriptional activator Myb isoform A"/>
    <property type="match status" value="1"/>
</dbReference>
<dbReference type="PROSITE" id="PS51294">
    <property type="entry name" value="HTH_MYB"/>
    <property type="match status" value="2"/>
</dbReference>
<dbReference type="InterPro" id="IPR009057">
    <property type="entry name" value="Homeodomain-like_sf"/>
</dbReference>
<dbReference type="InterPro" id="IPR050560">
    <property type="entry name" value="MYB_TF"/>
</dbReference>
<dbReference type="CDD" id="cd00167">
    <property type="entry name" value="SANT"/>
    <property type="match status" value="2"/>
</dbReference>
<gene>
    <name evidence="6" type="ORF">OSTQU699_LOCUS7003</name>
</gene>
<feature type="region of interest" description="Disordered" evidence="3">
    <location>
        <begin position="1"/>
        <end position="47"/>
    </location>
</feature>
<feature type="domain" description="Myb-like" evidence="4">
    <location>
        <begin position="44"/>
        <end position="99"/>
    </location>
</feature>
<evidence type="ECO:0000259" key="5">
    <source>
        <dbReference type="PROSITE" id="PS51294"/>
    </source>
</evidence>
<dbReference type="GO" id="GO:0000981">
    <property type="term" value="F:DNA-binding transcription factor activity, RNA polymerase II-specific"/>
    <property type="evidence" value="ECO:0007669"/>
    <property type="project" value="TreeGrafter"/>
</dbReference>
<keyword evidence="1" id="KW-0677">Repeat</keyword>
<sequence>MGLAGQRPLAEPGGSKSSHAESADGARRGGPRMKKRRHPVAKVKGGWSPEEDALLKRLVHEHGEGNWSVIARSLNRSFGKDENHGRIGKQCRERWNNHLRPDINRDAWTPDEERSLIEIHRHLGNRWADIAKHMPGRTENAVKNHWNATLRRREHPDDDAGGSASILKEYMKTLNLVGPDRQKKRKTHDEPDPSYRPSWDNAQLGARQGKTSPRRCVRTLRRSARDLGNFVEGPYAEGVPSFVKDGAPLWQGGGQPFPGRRHLVRQENRCTYVSPDLYSRERAAHLPCAPFGIPQADAGASLGYGGDRALRTTSTAARLFHVHAAPHAVRMAVDRTAHSDAVANLNEWVEWLSEEELSEVRGESTQSIRYFA</sequence>
<feature type="domain" description="Myb-like" evidence="4">
    <location>
        <begin position="100"/>
        <end position="150"/>
    </location>
</feature>
<dbReference type="GO" id="GO:0005634">
    <property type="term" value="C:nucleus"/>
    <property type="evidence" value="ECO:0007669"/>
    <property type="project" value="TreeGrafter"/>
</dbReference>
<dbReference type="InterPro" id="IPR001005">
    <property type="entry name" value="SANT/Myb"/>
</dbReference>
<keyword evidence="7" id="KW-1185">Reference proteome</keyword>
<dbReference type="AlphaFoldDB" id="A0A8S1J3H6"/>
<organism evidence="6 7">
    <name type="scientific">Ostreobium quekettii</name>
    <dbReference type="NCBI Taxonomy" id="121088"/>
    <lineage>
        <taxon>Eukaryota</taxon>
        <taxon>Viridiplantae</taxon>
        <taxon>Chlorophyta</taxon>
        <taxon>core chlorophytes</taxon>
        <taxon>Ulvophyceae</taxon>
        <taxon>TCBD clade</taxon>
        <taxon>Bryopsidales</taxon>
        <taxon>Ostreobineae</taxon>
        <taxon>Ostreobiaceae</taxon>
        <taxon>Ostreobium</taxon>
    </lineage>
</organism>
<feature type="domain" description="HTH myb-type" evidence="5">
    <location>
        <begin position="42"/>
        <end position="99"/>
    </location>
</feature>
<dbReference type="GO" id="GO:0000978">
    <property type="term" value="F:RNA polymerase II cis-regulatory region sequence-specific DNA binding"/>
    <property type="evidence" value="ECO:0007669"/>
    <property type="project" value="TreeGrafter"/>
</dbReference>
<evidence type="ECO:0000256" key="3">
    <source>
        <dbReference type="SAM" id="MobiDB-lite"/>
    </source>
</evidence>
<dbReference type="SMART" id="SM00717">
    <property type="entry name" value="SANT"/>
    <property type="match status" value="2"/>
</dbReference>
<evidence type="ECO:0000256" key="1">
    <source>
        <dbReference type="ARBA" id="ARBA00022737"/>
    </source>
</evidence>
<dbReference type="EMBL" id="CAJHUC010001593">
    <property type="protein sequence ID" value="CAD7701646.1"/>
    <property type="molecule type" value="Genomic_DNA"/>
</dbReference>
<evidence type="ECO:0000259" key="4">
    <source>
        <dbReference type="PROSITE" id="PS50090"/>
    </source>
</evidence>
<evidence type="ECO:0000313" key="7">
    <source>
        <dbReference type="Proteomes" id="UP000708148"/>
    </source>
</evidence>
<keyword evidence="2" id="KW-0238">DNA-binding</keyword>
<name>A0A8S1J3H6_9CHLO</name>
<dbReference type="PANTHER" id="PTHR45614:SF232">
    <property type="entry name" value="TRANSCRIPTION FACTOR MYB3R-2"/>
    <property type="match status" value="1"/>
</dbReference>
<dbReference type="Gene3D" id="1.10.10.60">
    <property type="entry name" value="Homeodomain-like"/>
    <property type="match status" value="2"/>
</dbReference>
<dbReference type="Proteomes" id="UP000708148">
    <property type="component" value="Unassembled WGS sequence"/>
</dbReference>
<feature type="region of interest" description="Disordered" evidence="3">
    <location>
        <begin position="176"/>
        <end position="214"/>
    </location>
</feature>
<proteinExistence type="predicted"/>